<dbReference type="PANTHER" id="PTHR43877:SF2">
    <property type="entry name" value="AMINOALKYLPHOSPHONATE N-ACETYLTRANSFERASE-RELATED"/>
    <property type="match status" value="1"/>
</dbReference>
<evidence type="ECO:0000259" key="3">
    <source>
        <dbReference type="PROSITE" id="PS51186"/>
    </source>
</evidence>
<protein>
    <submittedName>
        <fullName evidence="4">GNAT superfamily N-acetyltransferase</fullName>
    </submittedName>
</protein>
<reference evidence="4 5" key="1">
    <citation type="submission" date="2020-10" db="EMBL/GenBank/DDBJ databases">
        <title>Sequencing the genomes of 1000 actinobacteria strains.</title>
        <authorList>
            <person name="Klenk H.-P."/>
        </authorList>
    </citation>
    <scope>NUCLEOTIDE SEQUENCE [LARGE SCALE GENOMIC DNA]</scope>
    <source>
        <strain evidence="4 5">DSM 7307</strain>
    </source>
</reference>
<dbReference type="Pfam" id="PF13673">
    <property type="entry name" value="Acetyltransf_10"/>
    <property type="match status" value="1"/>
</dbReference>
<dbReference type="Gene3D" id="3.40.630.30">
    <property type="match status" value="1"/>
</dbReference>
<proteinExistence type="predicted"/>
<comment type="caution">
    <text evidence="4">The sequence shown here is derived from an EMBL/GenBank/DDBJ whole genome shotgun (WGS) entry which is preliminary data.</text>
</comment>
<sequence length="168" mass="18651">MVYFVRTASERDLKKVRALLVESFHTAYDASHGVAKVDELIANLFSPAALKARLTKKNAEFLVADDGRDIGGMGYAAMSSEMTKTVMLHLLYVKPDLQRQGIGRDIFAELETCFPDAEIMRLEVEVQNHEAAHFYSRLGFVEASRNENSGSGQSGIPTLIFEKALEAH</sequence>
<evidence type="ECO:0000313" key="4">
    <source>
        <dbReference type="EMBL" id="MBE1502964.1"/>
    </source>
</evidence>
<dbReference type="InterPro" id="IPR016181">
    <property type="entry name" value="Acyl_CoA_acyltransferase"/>
</dbReference>
<feature type="domain" description="N-acetyltransferase" evidence="3">
    <location>
        <begin position="3"/>
        <end position="166"/>
    </location>
</feature>
<evidence type="ECO:0000313" key="5">
    <source>
        <dbReference type="Proteomes" id="UP000620262"/>
    </source>
</evidence>
<organism evidence="4 5">
    <name type="scientific">Rhizobium viscosum</name>
    <name type="common">Arthrobacter viscosus</name>
    <dbReference type="NCBI Taxonomy" id="1673"/>
    <lineage>
        <taxon>Bacteria</taxon>
        <taxon>Pseudomonadati</taxon>
        <taxon>Pseudomonadota</taxon>
        <taxon>Alphaproteobacteria</taxon>
        <taxon>Hyphomicrobiales</taxon>
        <taxon>Rhizobiaceae</taxon>
        <taxon>Rhizobium/Agrobacterium group</taxon>
        <taxon>Rhizobium</taxon>
    </lineage>
</organism>
<dbReference type="RefSeq" id="WP_192727255.1">
    <property type="nucleotide sequence ID" value="NZ_BAAAVL010000003.1"/>
</dbReference>
<dbReference type="Proteomes" id="UP000620262">
    <property type="component" value="Unassembled WGS sequence"/>
</dbReference>
<dbReference type="InterPro" id="IPR000182">
    <property type="entry name" value="GNAT_dom"/>
</dbReference>
<evidence type="ECO:0000256" key="2">
    <source>
        <dbReference type="ARBA" id="ARBA00023315"/>
    </source>
</evidence>
<keyword evidence="1" id="KW-0808">Transferase</keyword>
<name>A0ABR9IIG0_RHIVS</name>
<dbReference type="PROSITE" id="PS51186">
    <property type="entry name" value="GNAT"/>
    <property type="match status" value="1"/>
</dbReference>
<accession>A0ABR9IIG0</accession>
<keyword evidence="2" id="KW-0012">Acyltransferase</keyword>
<keyword evidence="5" id="KW-1185">Reference proteome</keyword>
<dbReference type="EMBL" id="JADBEC010000001">
    <property type="protein sequence ID" value="MBE1502964.1"/>
    <property type="molecule type" value="Genomic_DNA"/>
</dbReference>
<dbReference type="CDD" id="cd04301">
    <property type="entry name" value="NAT_SF"/>
    <property type="match status" value="1"/>
</dbReference>
<dbReference type="SUPFAM" id="SSF55729">
    <property type="entry name" value="Acyl-CoA N-acyltransferases (Nat)"/>
    <property type="match status" value="1"/>
</dbReference>
<evidence type="ECO:0000256" key="1">
    <source>
        <dbReference type="ARBA" id="ARBA00022679"/>
    </source>
</evidence>
<gene>
    <name evidence="4" type="ORF">H4W29_000145</name>
</gene>
<dbReference type="PANTHER" id="PTHR43877">
    <property type="entry name" value="AMINOALKYLPHOSPHONATE N-ACETYLTRANSFERASE-RELATED-RELATED"/>
    <property type="match status" value="1"/>
</dbReference>
<dbReference type="InterPro" id="IPR050832">
    <property type="entry name" value="Bact_Acetyltransf"/>
</dbReference>